<dbReference type="eggNOG" id="COG1109">
    <property type="taxonomic scope" value="Bacteria"/>
</dbReference>
<dbReference type="EMBL" id="ABCS01000010">
    <property type="protein sequence ID" value="EDM80492.1"/>
    <property type="molecule type" value="Genomic_DNA"/>
</dbReference>
<dbReference type="OrthoDB" id="5478005at2"/>
<sequence length="976" mass="105500">MSDSPLDERLRAGEPAVVNLVSAAPLRLRRDNLVERPWAGRQMARYKDLEPRSGGDGPRYGEVFEVAADPLDPEAARHPSVVELADGTAVDLLHLLEFAGEWILGPAMLEAFGRRIPLLPKTLDVGALLSVQTHPPGNPELYVVIEREPGATLCLGFAEGVEGQALAEELEAGRRGQVALRALLRPEVDEHALQRAIADHLRSEDARAGRHGALVEALAPWVAEPSEAGRGQLSTLVGELVDLVLRTLGRLNAIPVEPGQILYNADPPTPRSAETPSAQVHALGNLEGRSLLVLEIRRPGPTFRAWDHLRFPMRPIDVGAAIATMNTEASDPASFVVETIVERPGVHRSVACPAFIVDHLRPCAEQPVVEAAFPGQLTTLHAIRGRVELSGPNQESWGELRAGESMLVPAGVQGLSVRQSQGDEGGEACEVVQVILPVDPRDGLRTNLAQLRSLAPRNLGPRQVLAVVNGGDGPAMTEHFSAQAEAVFRADGSTEIYAHEEPRRRGQFLGLLDALASFAARHPGGIDADGVALGIMLPGRGTRSSPLTQRLHGIKPLLPVPVSVTGVGAGERRWLDAATASVWTWTLVVRTLERLGFRGIALKWGDEPQMSAKALAALSAARRDLSEVDAVRFGSHTRITEDLARNKEWLRVDERGELVVQVHRRPRAELLSALGLEDGAGEDALARAHVHTGSPAFSHVFLRHAAEAFAGVEAWIDVDGYLFEALTQDAATWAAEVERDPRLQALVARCPDFYARARDLRARVEAERGHPMRVAVIDMGEAPYWGDVGQVAKARDAYLALRDDPFAQALAALDFGQPDRWGNRAVGDCELPQDGSVRDCLIVDSALGSGQAEGAVIVGSRLDHFAIAAGSVVLDARVRGLRLDAGAFAFRSRGDYLRVPAEHVHTSIPRDPLAVVDAETVELDSWFADMRVNPGAAEFYDEPRWGNPGSFAEKFAQVRQREVSPAAIEARLRAEP</sequence>
<accession>A6G0V4</accession>
<evidence type="ECO:0008006" key="3">
    <source>
        <dbReference type="Google" id="ProtNLM"/>
    </source>
</evidence>
<gene>
    <name evidence="1" type="ORF">PPSIR1_41814</name>
</gene>
<dbReference type="Gene3D" id="2.60.120.10">
    <property type="entry name" value="Jelly Rolls"/>
    <property type="match status" value="1"/>
</dbReference>
<dbReference type="RefSeq" id="WP_006970353.1">
    <property type="nucleotide sequence ID" value="NZ_ABCS01000010.1"/>
</dbReference>
<protein>
    <recommendedName>
        <fullName evidence="3">Mannose-6-phosphate isomerase</fullName>
    </recommendedName>
</protein>
<keyword evidence="2" id="KW-1185">Reference proteome</keyword>
<proteinExistence type="predicted"/>
<comment type="caution">
    <text evidence="1">The sequence shown here is derived from an EMBL/GenBank/DDBJ whole genome shotgun (WGS) entry which is preliminary data.</text>
</comment>
<dbReference type="InterPro" id="IPR011051">
    <property type="entry name" value="RmlC_Cupin_sf"/>
</dbReference>
<dbReference type="Proteomes" id="UP000005801">
    <property type="component" value="Unassembled WGS sequence"/>
</dbReference>
<dbReference type="AlphaFoldDB" id="A6G0V4"/>
<evidence type="ECO:0000313" key="1">
    <source>
        <dbReference type="EMBL" id="EDM80492.1"/>
    </source>
</evidence>
<dbReference type="SUPFAM" id="SSF51182">
    <property type="entry name" value="RmlC-like cupins"/>
    <property type="match status" value="1"/>
</dbReference>
<dbReference type="eggNOG" id="COG1482">
    <property type="taxonomic scope" value="Bacteria"/>
</dbReference>
<evidence type="ECO:0000313" key="2">
    <source>
        <dbReference type="Proteomes" id="UP000005801"/>
    </source>
</evidence>
<reference evidence="1 2" key="1">
    <citation type="submission" date="2007-06" db="EMBL/GenBank/DDBJ databases">
        <authorList>
            <person name="Shimkets L."/>
            <person name="Ferriera S."/>
            <person name="Johnson J."/>
            <person name="Kravitz S."/>
            <person name="Beeson K."/>
            <person name="Sutton G."/>
            <person name="Rogers Y.-H."/>
            <person name="Friedman R."/>
            <person name="Frazier M."/>
            <person name="Venter J.C."/>
        </authorList>
    </citation>
    <scope>NUCLEOTIDE SEQUENCE [LARGE SCALE GENOMIC DNA]</scope>
    <source>
        <strain evidence="1 2">SIR-1</strain>
    </source>
</reference>
<organism evidence="1 2">
    <name type="scientific">Plesiocystis pacifica SIR-1</name>
    <dbReference type="NCBI Taxonomy" id="391625"/>
    <lineage>
        <taxon>Bacteria</taxon>
        <taxon>Pseudomonadati</taxon>
        <taxon>Myxococcota</taxon>
        <taxon>Polyangia</taxon>
        <taxon>Nannocystales</taxon>
        <taxon>Nannocystaceae</taxon>
        <taxon>Plesiocystis</taxon>
    </lineage>
</organism>
<dbReference type="InterPro" id="IPR014710">
    <property type="entry name" value="RmlC-like_jellyroll"/>
</dbReference>
<dbReference type="STRING" id="391625.PPSIR1_41814"/>
<name>A6G0V4_9BACT</name>